<evidence type="ECO:0000313" key="2">
    <source>
        <dbReference type="Proteomes" id="UP000824120"/>
    </source>
</evidence>
<keyword evidence="2" id="KW-1185">Reference proteome</keyword>
<comment type="caution">
    <text evidence="1">The sequence shown here is derived from an EMBL/GenBank/DDBJ whole genome shotgun (WGS) entry which is preliminary data.</text>
</comment>
<dbReference type="Proteomes" id="UP000824120">
    <property type="component" value="Chromosome 1"/>
</dbReference>
<reference evidence="1 2" key="1">
    <citation type="submission" date="2020-09" db="EMBL/GenBank/DDBJ databases">
        <title>De no assembly of potato wild relative species, Solanum commersonii.</title>
        <authorList>
            <person name="Cho K."/>
        </authorList>
    </citation>
    <scope>NUCLEOTIDE SEQUENCE [LARGE SCALE GENOMIC DNA]</scope>
    <source>
        <strain evidence="1">LZ3.2</strain>
        <tissue evidence="1">Leaf</tissue>
    </source>
</reference>
<gene>
    <name evidence="1" type="ORF">H5410_003965</name>
</gene>
<name>A0A9J6B6G1_SOLCO</name>
<dbReference type="EMBL" id="JACXVP010000001">
    <property type="protein sequence ID" value="KAG5632248.1"/>
    <property type="molecule type" value="Genomic_DNA"/>
</dbReference>
<accession>A0A9J6B6G1</accession>
<sequence length="170" mass="19954">MPTRDWRMLLLGLCRHLMKNQSFWVPGGFRELFRERPAYILKSMGNQRGNDLIKIPYAHVMAALRSKHDNEYGMSIYEYSSPLYKVESYLLAYLDSINVVPLESEWCVLEEFLNVKILPSLVDTKLGRKRRKCVKGVGENFMKSKRRNKCSICKRTGHKRATYVYNKNPN</sequence>
<protein>
    <submittedName>
        <fullName evidence="1">Uncharacterized protein</fullName>
    </submittedName>
</protein>
<organism evidence="1 2">
    <name type="scientific">Solanum commersonii</name>
    <name type="common">Commerson's wild potato</name>
    <name type="synonym">Commerson's nightshade</name>
    <dbReference type="NCBI Taxonomy" id="4109"/>
    <lineage>
        <taxon>Eukaryota</taxon>
        <taxon>Viridiplantae</taxon>
        <taxon>Streptophyta</taxon>
        <taxon>Embryophyta</taxon>
        <taxon>Tracheophyta</taxon>
        <taxon>Spermatophyta</taxon>
        <taxon>Magnoliopsida</taxon>
        <taxon>eudicotyledons</taxon>
        <taxon>Gunneridae</taxon>
        <taxon>Pentapetalae</taxon>
        <taxon>asterids</taxon>
        <taxon>lamiids</taxon>
        <taxon>Solanales</taxon>
        <taxon>Solanaceae</taxon>
        <taxon>Solanoideae</taxon>
        <taxon>Solaneae</taxon>
        <taxon>Solanum</taxon>
    </lineage>
</organism>
<dbReference type="AlphaFoldDB" id="A0A9J6B6G1"/>
<dbReference type="OrthoDB" id="4482678at2759"/>
<proteinExistence type="predicted"/>
<evidence type="ECO:0000313" key="1">
    <source>
        <dbReference type="EMBL" id="KAG5632248.1"/>
    </source>
</evidence>